<feature type="transmembrane region" description="Helical" evidence="7">
    <location>
        <begin position="339"/>
        <end position="357"/>
    </location>
</feature>
<keyword evidence="6 7" id="KW-0472">Membrane</keyword>
<comment type="caution">
    <text evidence="8">The sequence shown here is derived from an EMBL/GenBank/DDBJ whole genome shotgun (WGS) entry which is preliminary data.</text>
</comment>
<comment type="subcellular location">
    <subcellularLocation>
        <location evidence="1">Cell membrane</location>
        <topology evidence="1">Multi-pass membrane protein</topology>
    </subcellularLocation>
</comment>
<sequence length="358" mass="38981">MELEKYKHREEMNEGTEIEYSNLPGKQKKSSLLMWISGIAFTFFIALLGLGLSKITGFDRIGPLACSIIIAIMYRQIAGYPEKFRRGIEFSAKKLLRFAIILYGLKLNIDVIFNQGLPLLVRDIGTVVLAIIVMVLLAKWLKADASISLLLAVGTGVCGAAAIAAISPIVKAKEEDTAIGVGIIALIGTLFSIVYTLLRPILPMSALDYGIWSGVSLHEIAHVALAGAPAGENALAIALLAKLGRVFLLIPLCFIFMFWMKRRSSEKSGLEAKVDFPWFLIGFIIMSLIGSYILGTYIPVSQIVMEGVSTTSTFILTMAMIGLGLNVSFQALRTKAMRPLVAVTITSLLLSVITFFII</sequence>
<dbReference type="PANTHER" id="PTHR30106">
    <property type="entry name" value="INNER MEMBRANE PROTEIN YEIH-RELATED"/>
    <property type="match status" value="1"/>
</dbReference>
<evidence type="ECO:0000256" key="7">
    <source>
        <dbReference type="SAM" id="Phobius"/>
    </source>
</evidence>
<evidence type="ECO:0000256" key="6">
    <source>
        <dbReference type="ARBA" id="ARBA00023136"/>
    </source>
</evidence>
<evidence type="ECO:0000256" key="3">
    <source>
        <dbReference type="ARBA" id="ARBA00022475"/>
    </source>
</evidence>
<evidence type="ECO:0000256" key="4">
    <source>
        <dbReference type="ARBA" id="ARBA00022692"/>
    </source>
</evidence>
<reference evidence="8 9" key="1">
    <citation type="submission" date="2020-08" db="EMBL/GenBank/DDBJ databases">
        <title>Genomic Encyclopedia of Type Strains, Phase IV (KMG-IV): sequencing the most valuable type-strain genomes for metagenomic binning, comparative biology and taxonomic classification.</title>
        <authorList>
            <person name="Goeker M."/>
        </authorList>
    </citation>
    <scope>NUCLEOTIDE SEQUENCE [LARGE SCALE GENOMIC DNA]</scope>
    <source>
        <strain evidence="8 9">DSM 105481</strain>
    </source>
</reference>
<evidence type="ECO:0000256" key="1">
    <source>
        <dbReference type="ARBA" id="ARBA00004651"/>
    </source>
</evidence>
<name>A0ABR6CR23_9BACI</name>
<dbReference type="PANTHER" id="PTHR30106:SF2">
    <property type="entry name" value="UPF0324 INNER MEMBRANE PROTEIN YEIH"/>
    <property type="match status" value="1"/>
</dbReference>
<dbReference type="Proteomes" id="UP000626697">
    <property type="component" value="Unassembled WGS sequence"/>
</dbReference>
<evidence type="ECO:0000256" key="5">
    <source>
        <dbReference type="ARBA" id="ARBA00022989"/>
    </source>
</evidence>
<accession>A0ABR6CR23</accession>
<protein>
    <submittedName>
        <fullName evidence="8">Integral membrane protein (TIGR00698 family)</fullName>
    </submittedName>
</protein>
<keyword evidence="4 7" id="KW-0812">Transmembrane</keyword>
<feature type="transmembrane region" description="Helical" evidence="7">
    <location>
        <begin position="145"/>
        <end position="166"/>
    </location>
</feature>
<dbReference type="InterPro" id="IPR018383">
    <property type="entry name" value="UPF0324_pro"/>
</dbReference>
<keyword evidence="9" id="KW-1185">Reference proteome</keyword>
<evidence type="ECO:0000313" key="9">
    <source>
        <dbReference type="Proteomes" id="UP000626697"/>
    </source>
</evidence>
<gene>
    <name evidence="8" type="ORF">HNP81_002646</name>
</gene>
<evidence type="ECO:0000256" key="2">
    <source>
        <dbReference type="ARBA" id="ARBA00007977"/>
    </source>
</evidence>
<feature type="transmembrane region" description="Helical" evidence="7">
    <location>
        <begin position="119"/>
        <end position="138"/>
    </location>
</feature>
<keyword evidence="3" id="KW-1003">Cell membrane</keyword>
<feature type="transmembrane region" description="Helical" evidence="7">
    <location>
        <begin position="278"/>
        <end position="300"/>
    </location>
</feature>
<feature type="transmembrane region" description="Helical" evidence="7">
    <location>
        <begin position="32"/>
        <end position="51"/>
    </location>
</feature>
<feature type="transmembrane region" description="Helical" evidence="7">
    <location>
        <begin position="57"/>
        <end position="74"/>
    </location>
</feature>
<proteinExistence type="inferred from homology"/>
<evidence type="ECO:0000313" key="8">
    <source>
        <dbReference type="EMBL" id="MBA9027356.1"/>
    </source>
</evidence>
<dbReference type="Pfam" id="PF03601">
    <property type="entry name" value="Cons_hypoth698"/>
    <property type="match status" value="1"/>
</dbReference>
<keyword evidence="5 7" id="KW-1133">Transmembrane helix</keyword>
<organism evidence="8 9">
    <name type="scientific">Peribacillus huizhouensis</name>
    <dbReference type="NCBI Taxonomy" id="1501239"/>
    <lineage>
        <taxon>Bacteria</taxon>
        <taxon>Bacillati</taxon>
        <taxon>Bacillota</taxon>
        <taxon>Bacilli</taxon>
        <taxon>Bacillales</taxon>
        <taxon>Bacillaceae</taxon>
        <taxon>Peribacillus</taxon>
    </lineage>
</organism>
<feature type="transmembrane region" description="Helical" evidence="7">
    <location>
        <begin position="234"/>
        <end position="258"/>
    </location>
</feature>
<comment type="similarity">
    <text evidence="2">Belongs to the UPF0324 family.</text>
</comment>
<feature type="transmembrane region" description="Helical" evidence="7">
    <location>
        <begin position="312"/>
        <end position="332"/>
    </location>
</feature>
<feature type="transmembrane region" description="Helical" evidence="7">
    <location>
        <begin position="178"/>
        <end position="198"/>
    </location>
</feature>
<dbReference type="EMBL" id="JACJHX010000007">
    <property type="protein sequence ID" value="MBA9027356.1"/>
    <property type="molecule type" value="Genomic_DNA"/>
</dbReference>